<accession>A0A368HDD1</accession>
<sequence>MSTSSEQSAAENNPMDVVAMEPEEAQDHIEDNMNDPAARIVTAMGEIPTAQEHAAEVPHSQELPARVSRSERWQTQAPEVKLLHKVASILFAVFQRVEDQ</sequence>
<protein>
    <submittedName>
        <fullName evidence="1">Uncharacterized protein</fullName>
    </submittedName>
</protein>
<evidence type="ECO:0000313" key="1">
    <source>
        <dbReference type="EMBL" id="RCN53235.1"/>
    </source>
</evidence>
<dbReference type="EMBL" id="JOJR01000003">
    <property type="protein sequence ID" value="RCN53235.1"/>
    <property type="molecule type" value="Genomic_DNA"/>
</dbReference>
<keyword evidence="2" id="KW-1185">Reference proteome</keyword>
<reference evidence="1 2" key="1">
    <citation type="submission" date="2014-10" db="EMBL/GenBank/DDBJ databases">
        <title>Draft genome of the hookworm Ancylostoma caninum.</title>
        <authorList>
            <person name="Mitreva M."/>
        </authorList>
    </citation>
    <scope>NUCLEOTIDE SEQUENCE [LARGE SCALE GENOMIC DNA]</scope>
    <source>
        <strain evidence="1 2">Baltimore</strain>
    </source>
</reference>
<evidence type="ECO:0000313" key="2">
    <source>
        <dbReference type="Proteomes" id="UP000252519"/>
    </source>
</evidence>
<organism evidence="1 2">
    <name type="scientific">Ancylostoma caninum</name>
    <name type="common">Dog hookworm</name>
    <dbReference type="NCBI Taxonomy" id="29170"/>
    <lineage>
        <taxon>Eukaryota</taxon>
        <taxon>Metazoa</taxon>
        <taxon>Ecdysozoa</taxon>
        <taxon>Nematoda</taxon>
        <taxon>Chromadorea</taxon>
        <taxon>Rhabditida</taxon>
        <taxon>Rhabditina</taxon>
        <taxon>Rhabditomorpha</taxon>
        <taxon>Strongyloidea</taxon>
        <taxon>Ancylostomatidae</taxon>
        <taxon>Ancylostomatinae</taxon>
        <taxon>Ancylostoma</taxon>
    </lineage>
</organism>
<name>A0A368HDD1_ANCCA</name>
<dbReference type="AlphaFoldDB" id="A0A368HDD1"/>
<dbReference type="Proteomes" id="UP000252519">
    <property type="component" value="Unassembled WGS sequence"/>
</dbReference>
<dbReference type="OrthoDB" id="10476596at2759"/>
<gene>
    <name evidence="1" type="ORF">ANCCAN_00794</name>
</gene>
<comment type="caution">
    <text evidence="1">The sequence shown here is derived from an EMBL/GenBank/DDBJ whole genome shotgun (WGS) entry which is preliminary data.</text>
</comment>
<proteinExistence type="predicted"/>